<protein>
    <recommendedName>
        <fullName evidence="4">Glycosyltransferase RgtA/B/C/D-like domain-containing protein</fullName>
    </recommendedName>
</protein>
<reference evidence="3" key="1">
    <citation type="submission" date="2012-06" db="EMBL/GenBank/DDBJ databases">
        <title>The complete genome of Flexibacter litoralis DSM 6794.</title>
        <authorList>
            <person name="Lucas S."/>
            <person name="Copeland A."/>
            <person name="Lapidus A."/>
            <person name="Glavina del Rio T."/>
            <person name="Dalin E."/>
            <person name="Tice H."/>
            <person name="Bruce D."/>
            <person name="Goodwin L."/>
            <person name="Pitluck S."/>
            <person name="Peters L."/>
            <person name="Ovchinnikova G."/>
            <person name="Lu M."/>
            <person name="Kyrpides N."/>
            <person name="Mavromatis K."/>
            <person name="Ivanova N."/>
            <person name="Brettin T."/>
            <person name="Detter J.C."/>
            <person name="Han C."/>
            <person name="Larimer F."/>
            <person name="Land M."/>
            <person name="Hauser L."/>
            <person name="Markowitz V."/>
            <person name="Cheng J.-F."/>
            <person name="Hugenholtz P."/>
            <person name="Woyke T."/>
            <person name="Wu D."/>
            <person name="Spring S."/>
            <person name="Lang E."/>
            <person name="Kopitz M."/>
            <person name="Brambilla E."/>
            <person name="Klenk H.-P."/>
            <person name="Eisen J.A."/>
        </authorList>
    </citation>
    <scope>NUCLEOTIDE SEQUENCE [LARGE SCALE GENOMIC DNA]</scope>
    <source>
        <strain evidence="3">ATCC 23117 / DSM 6794 / NBRC 15988 / NCIMB 1366 / Sio-4</strain>
    </source>
</reference>
<keyword evidence="1" id="KW-0472">Membrane</keyword>
<organism evidence="2 3">
    <name type="scientific">Bernardetia litoralis (strain ATCC 23117 / DSM 6794 / NBRC 15988 / NCIMB 1366 / Fx l1 / Sio-4)</name>
    <name type="common">Flexibacter litoralis</name>
    <dbReference type="NCBI Taxonomy" id="880071"/>
    <lineage>
        <taxon>Bacteria</taxon>
        <taxon>Pseudomonadati</taxon>
        <taxon>Bacteroidota</taxon>
        <taxon>Cytophagia</taxon>
        <taxon>Cytophagales</taxon>
        <taxon>Bernardetiaceae</taxon>
        <taxon>Bernardetia</taxon>
    </lineage>
</organism>
<dbReference type="eggNOG" id="ENOG503342M">
    <property type="taxonomic scope" value="Bacteria"/>
</dbReference>
<dbReference type="AlphaFoldDB" id="I4APN5"/>
<evidence type="ECO:0008006" key="4">
    <source>
        <dbReference type="Google" id="ProtNLM"/>
    </source>
</evidence>
<dbReference type="OrthoDB" id="7375231at2"/>
<keyword evidence="3" id="KW-1185">Reference proteome</keyword>
<feature type="transmembrane region" description="Helical" evidence="1">
    <location>
        <begin position="211"/>
        <end position="244"/>
    </location>
</feature>
<dbReference type="RefSeq" id="WP_014799344.1">
    <property type="nucleotide sequence ID" value="NC_018018.1"/>
</dbReference>
<sequence length="529" mass="61324">MQIKKLNSLVYKLSILFLIIGSIYFFSKISNEYYALIISPYQQEYRETVTSLATKLLLDNKNPYCIDNQPEYAQAYGITQNIIAYPFAYLFGSSLQTHRVVTAIGILLSCLVIILWLKKLNIPLVVAIPATFSVFISFFYNVLPINRPDSWGLFFMLTSIYIPYRYNYSSKSLALSILLGIIAFYTKSYFVLGIISIGSFIFLFISKKKGLIYTLAFIISFAVSICIISYIYPLFFYLTILSFLNYSLEGSWLYANKQIITFLYVNKFLLLLFCFSLFTIIYHILKKNLLPNYRISLNLANFNKGLIITKLSFSNLLIIYTFSLFFIIVYIVLGKNDGAFLVYYFTHVTPFFVLTTLVLLYKIKNKLLISFGILLLLLNHWSINKLLYSSSLTPKEEKKWQIAKSYIDNSSEVIGSPVVANLIKENNLKVYQQGLSLQFIYAAKIKKPILKSIFPRYTEIDRVGKEFYTKIDSNIINHNFDLIVTEQNKDIISTKTLITKHYVKLDTLTLAMPFTGQYWKVEFWKPKQK</sequence>
<keyword evidence="1" id="KW-0812">Transmembrane</keyword>
<feature type="transmembrane region" description="Helical" evidence="1">
    <location>
        <begin position="124"/>
        <end position="143"/>
    </location>
</feature>
<feature type="transmembrane region" description="Helical" evidence="1">
    <location>
        <begin position="339"/>
        <end position="360"/>
    </location>
</feature>
<dbReference type="HOGENOM" id="CLU_514587_0_0_10"/>
<dbReference type="Proteomes" id="UP000006054">
    <property type="component" value="Chromosome"/>
</dbReference>
<evidence type="ECO:0000256" key="1">
    <source>
        <dbReference type="SAM" id="Phobius"/>
    </source>
</evidence>
<evidence type="ECO:0000313" key="3">
    <source>
        <dbReference type="Proteomes" id="UP000006054"/>
    </source>
</evidence>
<dbReference type="PATRIC" id="fig|880071.3.peg.3608"/>
<feature type="transmembrane region" description="Helical" evidence="1">
    <location>
        <begin position="306"/>
        <end position="333"/>
    </location>
</feature>
<proteinExistence type="predicted"/>
<accession>I4APN5</accession>
<feature type="transmembrane region" description="Helical" evidence="1">
    <location>
        <begin position="100"/>
        <end position="117"/>
    </location>
</feature>
<keyword evidence="1" id="KW-1133">Transmembrane helix</keyword>
<name>I4APN5_BERLS</name>
<feature type="transmembrane region" description="Helical" evidence="1">
    <location>
        <begin position="367"/>
        <end position="383"/>
    </location>
</feature>
<feature type="transmembrane region" description="Helical" evidence="1">
    <location>
        <begin position="9"/>
        <end position="26"/>
    </location>
</feature>
<feature type="transmembrane region" description="Helical" evidence="1">
    <location>
        <begin position="173"/>
        <end position="204"/>
    </location>
</feature>
<gene>
    <name evidence="2" type="ordered locus">Fleli_3602</name>
</gene>
<evidence type="ECO:0000313" key="2">
    <source>
        <dbReference type="EMBL" id="AFM05920.1"/>
    </source>
</evidence>
<dbReference type="EMBL" id="CP003345">
    <property type="protein sequence ID" value="AFM05920.1"/>
    <property type="molecule type" value="Genomic_DNA"/>
</dbReference>
<feature type="transmembrane region" description="Helical" evidence="1">
    <location>
        <begin position="264"/>
        <end position="285"/>
    </location>
</feature>
<dbReference type="KEGG" id="fli:Fleli_3602"/>